<dbReference type="InterPro" id="IPR045274">
    <property type="entry name" value="WAK-like"/>
</dbReference>
<evidence type="ECO:0000256" key="4">
    <source>
        <dbReference type="ARBA" id="ARBA00022692"/>
    </source>
</evidence>
<dbReference type="FunFam" id="3.30.200.20:FF:000043">
    <property type="entry name" value="Wall-associated receptor kinase 2"/>
    <property type="match status" value="1"/>
</dbReference>
<comment type="subcellular location">
    <subcellularLocation>
        <location evidence="1">Membrane</location>
        <topology evidence="1">Single-pass type I membrane protein</topology>
    </subcellularLocation>
</comment>
<dbReference type="RefSeq" id="XP_038976724.1">
    <property type="nucleotide sequence ID" value="XM_039120796.1"/>
</dbReference>
<evidence type="ECO:0000256" key="2">
    <source>
        <dbReference type="ARBA" id="ARBA00022527"/>
    </source>
</evidence>
<dbReference type="CDD" id="cd14066">
    <property type="entry name" value="STKc_IRAK"/>
    <property type="match status" value="1"/>
</dbReference>
<dbReference type="InterPro" id="IPR001881">
    <property type="entry name" value="EGF-like_Ca-bd_dom"/>
</dbReference>
<dbReference type="SMART" id="SM00181">
    <property type="entry name" value="EGF"/>
    <property type="match status" value="2"/>
</dbReference>
<evidence type="ECO:0000256" key="3">
    <source>
        <dbReference type="ARBA" id="ARBA00022679"/>
    </source>
</evidence>
<dbReference type="KEGG" id="pda:113463060"/>
<dbReference type="GO" id="GO:0005509">
    <property type="term" value="F:calcium ion binding"/>
    <property type="evidence" value="ECO:0007669"/>
    <property type="project" value="InterPro"/>
</dbReference>
<evidence type="ECO:0000256" key="9">
    <source>
        <dbReference type="ARBA" id="ARBA00022989"/>
    </source>
</evidence>
<dbReference type="AlphaFoldDB" id="A0A8B8J7C9"/>
<dbReference type="PROSITE" id="PS00108">
    <property type="entry name" value="PROTEIN_KINASE_ST"/>
    <property type="match status" value="1"/>
</dbReference>
<feature type="chain" id="PRO_5044666755" evidence="14">
    <location>
        <begin position="35"/>
        <end position="773"/>
    </location>
</feature>
<dbReference type="Gene3D" id="2.10.25.10">
    <property type="entry name" value="Laminin"/>
    <property type="match status" value="2"/>
</dbReference>
<dbReference type="GO" id="GO:0004674">
    <property type="term" value="F:protein serine/threonine kinase activity"/>
    <property type="evidence" value="ECO:0007669"/>
    <property type="project" value="UniProtKB-KW"/>
</dbReference>
<dbReference type="SUPFAM" id="SSF57196">
    <property type="entry name" value="EGF/Laminin"/>
    <property type="match status" value="1"/>
</dbReference>
<keyword evidence="2" id="KW-0723">Serine/threonine-protein kinase</keyword>
<evidence type="ECO:0000256" key="12">
    <source>
        <dbReference type="ARBA" id="ARBA00023180"/>
    </source>
</evidence>
<keyword evidence="4 13" id="KW-0812">Transmembrane</keyword>
<keyword evidence="6" id="KW-0547">Nucleotide-binding</keyword>
<keyword evidence="10 13" id="KW-0472">Membrane</keyword>
<dbReference type="PANTHER" id="PTHR27005">
    <property type="entry name" value="WALL-ASSOCIATED RECEPTOR KINASE-LIKE 21"/>
    <property type="match status" value="1"/>
</dbReference>
<reference evidence="17 18" key="1">
    <citation type="submission" date="2025-04" db="UniProtKB">
        <authorList>
            <consortium name="RefSeq"/>
        </authorList>
    </citation>
    <scope>IDENTIFICATION</scope>
    <source>
        <tissue evidence="17 18">Young leaves</tissue>
    </source>
</reference>
<dbReference type="GO" id="GO:0005886">
    <property type="term" value="C:plasma membrane"/>
    <property type="evidence" value="ECO:0007669"/>
    <property type="project" value="TreeGrafter"/>
</dbReference>
<dbReference type="InterPro" id="IPR025287">
    <property type="entry name" value="WAK_GUB"/>
</dbReference>
<dbReference type="PROSITE" id="PS50011">
    <property type="entry name" value="PROTEIN_KINASE_DOM"/>
    <property type="match status" value="1"/>
</dbReference>
<sequence length="773" mass="85433">MEQHSAPLVRKKLERMVWQAALLVQLASLAAASGERHIARSGCQAKCGNVSIPYPFGIGEGCFLHGFEITCNTSFNPPKAFLGSGNIDVEEIQLLKGRVVVNKLIARDCYAKNGSRRNSTSTSIVLSKPYMFSSTRNKFVAIGCDTIGRLEDMESKFETGCLSLCNSTSYITNGTCNGIGCCETVIPKKLRSFEVYVSSFRNHTECWDFNPCSYGFLADEGRLNFSVDSFSRLASTEKIPVTLSWAVRDKSCEEARNNRTSFACKAENSYCVNSTNGGGYRCNCSEGFEGNPYLEDGCQDIDECASSPCVERCENFPPGNYTCRCPWHMYGDGKKNGSGCKSISKLLHWVLGSGFGLLVLAVLSSLLYLMIKKRRHIKLKEKFFKKNGGLLLQQQLSSLEGSAPVTRLFTTEELLAATDNYLESRILGQGGAGTVYKGILSDKTIVAIKKSRISDDSEIELFINEVVVLSQINHRNVVKLLGCCLETRVPLLVFEFVPNGSLAHMLHSEGGKASLFLECRLRIATEVAGALAYLHSAASVPIIHRDVKPSNILLDENYTAKVSDFGTSRLVPFNQKAFESLIRGTFGYVDPEYFLTGMFTDKSDVYSFGVVLVELLTGEKPVVPTKSMEFTNLALQFGSHVKEGRLLEILEQRLVQEGSPELLLAVAELATRCLSLKWEERPTMKEVAMELEGLRTSSRHPWVEKNEEEGDRLTAIECSTSTFGEGDSSSHIMLSFDISRENIALRPRTRPISLTSDVNRGERCRPQLGSIPA</sequence>
<evidence type="ECO:0000256" key="8">
    <source>
        <dbReference type="ARBA" id="ARBA00022840"/>
    </source>
</evidence>
<evidence type="ECO:0000256" key="7">
    <source>
        <dbReference type="ARBA" id="ARBA00022777"/>
    </source>
</evidence>
<feature type="domain" description="Protein kinase" evidence="15">
    <location>
        <begin position="421"/>
        <end position="703"/>
    </location>
</feature>
<keyword evidence="5 14" id="KW-0732">Signal</keyword>
<feature type="transmembrane region" description="Helical" evidence="13">
    <location>
        <begin position="346"/>
        <end position="371"/>
    </location>
</feature>
<keyword evidence="8" id="KW-0067">ATP-binding</keyword>
<evidence type="ECO:0000256" key="10">
    <source>
        <dbReference type="ARBA" id="ARBA00023136"/>
    </source>
</evidence>
<dbReference type="GeneID" id="113463060"/>
<evidence type="ECO:0000256" key="14">
    <source>
        <dbReference type="SAM" id="SignalP"/>
    </source>
</evidence>
<dbReference type="GO" id="GO:0005524">
    <property type="term" value="F:ATP binding"/>
    <property type="evidence" value="ECO:0007669"/>
    <property type="project" value="UniProtKB-KW"/>
</dbReference>
<protein>
    <submittedName>
        <fullName evidence="17 18">Wall-associated receptor kinase-like 16 isoform X1</fullName>
    </submittedName>
</protein>
<dbReference type="OrthoDB" id="4062651at2759"/>
<evidence type="ECO:0000256" key="11">
    <source>
        <dbReference type="ARBA" id="ARBA00023157"/>
    </source>
</evidence>
<keyword evidence="16" id="KW-1185">Reference proteome</keyword>
<dbReference type="FunFam" id="1.10.510.10:FF:000084">
    <property type="entry name" value="Wall-associated receptor kinase 2"/>
    <property type="match status" value="1"/>
</dbReference>
<evidence type="ECO:0000256" key="13">
    <source>
        <dbReference type="SAM" id="Phobius"/>
    </source>
</evidence>
<evidence type="ECO:0000256" key="1">
    <source>
        <dbReference type="ARBA" id="ARBA00004479"/>
    </source>
</evidence>
<accession>A0A8B8J7C9</accession>
<keyword evidence="11" id="KW-1015">Disulfide bond</keyword>
<dbReference type="SMART" id="SM00179">
    <property type="entry name" value="EGF_CA"/>
    <property type="match status" value="2"/>
</dbReference>
<keyword evidence="7" id="KW-0418">Kinase</keyword>
<dbReference type="Pfam" id="PF07714">
    <property type="entry name" value="PK_Tyr_Ser-Thr"/>
    <property type="match status" value="1"/>
</dbReference>
<name>A0A8B8J7C9_PHODC</name>
<dbReference type="Pfam" id="PF13947">
    <property type="entry name" value="GUB_WAK_bind"/>
    <property type="match status" value="1"/>
</dbReference>
<dbReference type="Gene3D" id="1.10.510.10">
    <property type="entry name" value="Transferase(Phosphotransferase) domain 1"/>
    <property type="match status" value="1"/>
</dbReference>
<keyword evidence="3" id="KW-0808">Transferase</keyword>
<evidence type="ECO:0000313" key="16">
    <source>
        <dbReference type="Proteomes" id="UP000228380"/>
    </source>
</evidence>
<feature type="signal peptide" evidence="14">
    <location>
        <begin position="1"/>
        <end position="34"/>
    </location>
</feature>
<dbReference type="Gene3D" id="3.30.200.20">
    <property type="entry name" value="Phosphorylase Kinase, domain 1"/>
    <property type="match status" value="1"/>
</dbReference>
<dbReference type="InterPro" id="IPR000742">
    <property type="entry name" value="EGF"/>
</dbReference>
<dbReference type="InterPro" id="IPR000719">
    <property type="entry name" value="Prot_kinase_dom"/>
</dbReference>
<dbReference type="GO" id="GO:0007166">
    <property type="term" value="P:cell surface receptor signaling pathway"/>
    <property type="evidence" value="ECO:0007669"/>
    <property type="project" value="InterPro"/>
</dbReference>
<dbReference type="Proteomes" id="UP000228380">
    <property type="component" value="Unplaced"/>
</dbReference>
<dbReference type="FunFam" id="2.10.25.10:FF:000628">
    <property type="entry name" value="Wall-associated receptor kinase 2"/>
    <property type="match status" value="1"/>
</dbReference>
<proteinExistence type="predicted"/>
<keyword evidence="9 13" id="KW-1133">Transmembrane helix</keyword>
<dbReference type="RefSeq" id="XP_026662477.2">
    <property type="nucleotide sequence ID" value="XM_026806676.2"/>
</dbReference>
<dbReference type="KEGG" id="pda:120107504"/>
<dbReference type="InterPro" id="IPR001245">
    <property type="entry name" value="Ser-Thr/Tyr_kinase_cat_dom"/>
</dbReference>
<dbReference type="InterPro" id="IPR008271">
    <property type="entry name" value="Ser/Thr_kinase_AS"/>
</dbReference>
<evidence type="ECO:0000313" key="18">
    <source>
        <dbReference type="RefSeq" id="XP_038976724.1"/>
    </source>
</evidence>
<gene>
    <name evidence="17" type="primary">LOC113463060</name>
    <name evidence="18" type="synonym">LOC120107504</name>
</gene>
<dbReference type="SMART" id="SM00220">
    <property type="entry name" value="S_TKc"/>
    <property type="match status" value="1"/>
</dbReference>
<dbReference type="SUPFAM" id="SSF56112">
    <property type="entry name" value="Protein kinase-like (PK-like)"/>
    <property type="match status" value="1"/>
</dbReference>
<evidence type="ECO:0000256" key="5">
    <source>
        <dbReference type="ARBA" id="ARBA00022729"/>
    </source>
</evidence>
<organism evidence="16 17">
    <name type="scientific">Phoenix dactylifera</name>
    <name type="common">Date palm</name>
    <dbReference type="NCBI Taxonomy" id="42345"/>
    <lineage>
        <taxon>Eukaryota</taxon>
        <taxon>Viridiplantae</taxon>
        <taxon>Streptophyta</taxon>
        <taxon>Embryophyta</taxon>
        <taxon>Tracheophyta</taxon>
        <taxon>Spermatophyta</taxon>
        <taxon>Magnoliopsida</taxon>
        <taxon>Liliopsida</taxon>
        <taxon>Arecaceae</taxon>
        <taxon>Coryphoideae</taxon>
        <taxon>Phoeniceae</taxon>
        <taxon>Phoenix</taxon>
    </lineage>
</organism>
<dbReference type="GO" id="GO:0030247">
    <property type="term" value="F:polysaccharide binding"/>
    <property type="evidence" value="ECO:0007669"/>
    <property type="project" value="InterPro"/>
</dbReference>
<keyword evidence="12" id="KW-0325">Glycoprotein</keyword>
<evidence type="ECO:0000259" key="15">
    <source>
        <dbReference type="PROSITE" id="PS50011"/>
    </source>
</evidence>
<dbReference type="InterPro" id="IPR011009">
    <property type="entry name" value="Kinase-like_dom_sf"/>
</dbReference>
<evidence type="ECO:0000313" key="17">
    <source>
        <dbReference type="RefSeq" id="XP_026662477.2"/>
    </source>
</evidence>
<dbReference type="CDD" id="cd00054">
    <property type="entry name" value="EGF_CA"/>
    <property type="match status" value="1"/>
</dbReference>
<evidence type="ECO:0000256" key="6">
    <source>
        <dbReference type="ARBA" id="ARBA00022741"/>
    </source>
</evidence>
<dbReference type="PANTHER" id="PTHR27005:SF283">
    <property type="entry name" value="OS02G0633066 PROTEIN"/>
    <property type="match status" value="1"/>
</dbReference>